<dbReference type="GO" id="GO:0005576">
    <property type="term" value="C:extracellular region"/>
    <property type="evidence" value="ECO:0007669"/>
    <property type="project" value="UniProtKB-SubCell"/>
</dbReference>
<proteinExistence type="predicted"/>
<dbReference type="Gene3D" id="2.150.10.10">
    <property type="entry name" value="Serralysin-like metalloprotease, C-terminal"/>
    <property type="match status" value="1"/>
</dbReference>
<dbReference type="PANTHER" id="PTHR38340:SF1">
    <property type="entry name" value="S-LAYER PROTEIN"/>
    <property type="match status" value="1"/>
</dbReference>
<comment type="caution">
    <text evidence="3">The sequence shown here is derived from an EMBL/GenBank/DDBJ whole genome shotgun (WGS) entry which is preliminary data.</text>
</comment>
<dbReference type="InterPro" id="IPR050557">
    <property type="entry name" value="RTX_toxin/Mannuronan_C5-epim"/>
</dbReference>
<dbReference type="InterPro" id="IPR011049">
    <property type="entry name" value="Serralysin-like_metalloprot_C"/>
</dbReference>
<reference evidence="3 4" key="1">
    <citation type="submission" date="2020-08" db="EMBL/GenBank/DDBJ databases">
        <title>Genomic Encyclopedia of Type Strains, Phase IV (KMG-IV): sequencing the most valuable type-strain genomes for metagenomic binning, comparative biology and taxonomic classification.</title>
        <authorList>
            <person name="Goeker M."/>
        </authorList>
    </citation>
    <scope>NUCLEOTIDE SEQUENCE [LARGE SCALE GENOMIC DNA]</scope>
    <source>
        <strain evidence="3 4">DSM 29853</strain>
    </source>
</reference>
<accession>A0A7W6J2G0</accession>
<dbReference type="InterPro" id="IPR001343">
    <property type="entry name" value="Hemolysn_Ca-bd"/>
</dbReference>
<evidence type="ECO:0000256" key="2">
    <source>
        <dbReference type="ARBA" id="ARBA00022525"/>
    </source>
</evidence>
<dbReference type="InterPro" id="IPR018511">
    <property type="entry name" value="Hemolysin-typ_Ca-bd_CS"/>
</dbReference>
<evidence type="ECO:0000256" key="1">
    <source>
        <dbReference type="ARBA" id="ARBA00004613"/>
    </source>
</evidence>
<dbReference type="AlphaFoldDB" id="A0A7W6J2G0"/>
<sequence length="298" mass="31306">MATITATYALNMNNLNLNDIMSSYYSFYNNVYRKYGNVTYEDVAVFSYGSGYADVFGGRGLTYNAYGVTGGTITGYLGMSGVTPLFAVQNFSYSALSMWNAAKTIGTSDDFAIFASILGGADTFILSNGADVARAYAGNDVMYGRGGNDVLLGDAGNDQIFGESGNDTLYGGIGADRLSGGIGIDTLVGGSGADSFIFATAPNATTNRDIITDFYRVDDSMLLENAIFTKLGAAGTMSSAFFTSNTAGVARDANDYIVYESDTGKLFYDADGSGRGAPVLIATLSNKAIITYADFIVI</sequence>
<dbReference type="PRINTS" id="PR00313">
    <property type="entry name" value="CABNDNGRPT"/>
</dbReference>
<organism evidence="3 4">
    <name type="scientific">Gellertiella hungarica</name>
    <dbReference type="NCBI Taxonomy" id="1572859"/>
    <lineage>
        <taxon>Bacteria</taxon>
        <taxon>Pseudomonadati</taxon>
        <taxon>Pseudomonadota</taxon>
        <taxon>Alphaproteobacteria</taxon>
        <taxon>Hyphomicrobiales</taxon>
        <taxon>Rhizobiaceae</taxon>
        <taxon>Gellertiella</taxon>
    </lineage>
</organism>
<gene>
    <name evidence="3" type="ORF">GGR23_000712</name>
</gene>
<dbReference type="EMBL" id="JACIEZ010000001">
    <property type="protein sequence ID" value="MBB4063551.1"/>
    <property type="molecule type" value="Genomic_DNA"/>
</dbReference>
<dbReference type="SUPFAM" id="SSF51120">
    <property type="entry name" value="beta-Roll"/>
    <property type="match status" value="1"/>
</dbReference>
<protein>
    <submittedName>
        <fullName evidence="3">Ca2+-binding RTX toxin-like protein</fullName>
    </submittedName>
</protein>
<dbReference type="Pfam" id="PF00353">
    <property type="entry name" value="HemolysinCabind"/>
    <property type="match status" value="1"/>
</dbReference>
<dbReference type="PROSITE" id="PS00330">
    <property type="entry name" value="HEMOLYSIN_CALCIUM"/>
    <property type="match status" value="3"/>
</dbReference>
<evidence type="ECO:0000313" key="4">
    <source>
        <dbReference type="Proteomes" id="UP000528286"/>
    </source>
</evidence>
<name>A0A7W6J2G0_9HYPH</name>
<dbReference type="GO" id="GO:0005509">
    <property type="term" value="F:calcium ion binding"/>
    <property type="evidence" value="ECO:0007669"/>
    <property type="project" value="InterPro"/>
</dbReference>
<keyword evidence="4" id="KW-1185">Reference proteome</keyword>
<evidence type="ECO:0000313" key="3">
    <source>
        <dbReference type="EMBL" id="MBB4063551.1"/>
    </source>
</evidence>
<keyword evidence="2" id="KW-0964">Secreted</keyword>
<comment type="subcellular location">
    <subcellularLocation>
        <location evidence="1">Secreted</location>
    </subcellularLocation>
</comment>
<dbReference type="Proteomes" id="UP000528286">
    <property type="component" value="Unassembled WGS sequence"/>
</dbReference>
<dbReference type="RefSeq" id="WP_183364730.1">
    <property type="nucleotide sequence ID" value="NZ_JACIEZ010000001.1"/>
</dbReference>
<dbReference type="PANTHER" id="PTHR38340">
    <property type="entry name" value="S-LAYER PROTEIN"/>
    <property type="match status" value="1"/>
</dbReference>